<keyword evidence="1" id="KW-1133">Transmembrane helix</keyword>
<reference evidence="2 3" key="1">
    <citation type="journal article" date="2019" name="Int. J. Syst. Evol. Microbiol.">
        <title>The Global Catalogue of Microorganisms (GCM) 10K type strain sequencing project: providing services to taxonomists for standard genome sequencing and annotation.</title>
        <authorList>
            <consortium name="The Broad Institute Genomics Platform"/>
            <consortium name="The Broad Institute Genome Sequencing Center for Infectious Disease"/>
            <person name="Wu L."/>
            <person name="Ma J."/>
        </authorList>
    </citation>
    <scope>NUCLEOTIDE SEQUENCE [LARGE SCALE GENOMIC DNA]</scope>
    <source>
        <strain evidence="2 3">CGMCC 1.12237</strain>
    </source>
</reference>
<evidence type="ECO:0000256" key="1">
    <source>
        <dbReference type="SAM" id="Phobius"/>
    </source>
</evidence>
<sequence length="85" mass="8549">MPLLTTLCRRAPSAATRPRDSLADLRTAIAGTTATLLALPVYLLLVGALLAGVLPDGHLGTVAGLLALTAGLRLAVGVTDLFSSA</sequence>
<protein>
    <submittedName>
        <fullName evidence="2">Uncharacterized protein</fullName>
    </submittedName>
</protein>
<dbReference type="EMBL" id="JBHSKX010000001">
    <property type="protein sequence ID" value="MFC5366555.1"/>
    <property type="molecule type" value="Genomic_DNA"/>
</dbReference>
<dbReference type="AlphaFoldDB" id="A0ABD5R999"/>
<keyword evidence="1" id="KW-0812">Transmembrane</keyword>
<organism evidence="2 3">
    <name type="scientific">Salinirubrum litoreum</name>
    <dbReference type="NCBI Taxonomy" id="1126234"/>
    <lineage>
        <taxon>Archaea</taxon>
        <taxon>Methanobacteriati</taxon>
        <taxon>Methanobacteriota</taxon>
        <taxon>Stenosarchaea group</taxon>
        <taxon>Halobacteria</taxon>
        <taxon>Halobacteriales</taxon>
        <taxon>Haloferacaceae</taxon>
        <taxon>Salinirubrum</taxon>
    </lineage>
</organism>
<keyword evidence="1" id="KW-0472">Membrane</keyword>
<proteinExistence type="predicted"/>
<evidence type="ECO:0000313" key="3">
    <source>
        <dbReference type="Proteomes" id="UP001596201"/>
    </source>
</evidence>
<accession>A0ABD5R999</accession>
<gene>
    <name evidence="2" type="ORF">ACFPJ5_06355</name>
</gene>
<name>A0ABD5R999_9EURY</name>
<keyword evidence="3" id="KW-1185">Reference proteome</keyword>
<dbReference type="Proteomes" id="UP001596201">
    <property type="component" value="Unassembled WGS sequence"/>
</dbReference>
<comment type="caution">
    <text evidence="2">The sequence shown here is derived from an EMBL/GenBank/DDBJ whole genome shotgun (WGS) entry which is preliminary data.</text>
</comment>
<feature type="transmembrane region" description="Helical" evidence="1">
    <location>
        <begin position="27"/>
        <end position="53"/>
    </location>
</feature>
<dbReference type="RefSeq" id="WP_227228102.1">
    <property type="nucleotide sequence ID" value="NZ_JAJCVJ010000001.1"/>
</dbReference>
<feature type="transmembrane region" description="Helical" evidence="1">
    <location>
        <begin position="59"/>
        <end position="82"/>
    </location>
</feature>
<evidence type="ECO:0000313" key="2">
    <source>
        <dbReference type="EMBL" id="MFC5366555.1"/>
    </source>
</evidence>